<dbReference type="OrthoDB" id="72788at2759"/>
<organism evidence="4 5">
    <name type="scientific">Sporormia fimetaria CBS 119925</name>
    <dbReference type="NCBI Taxonomy" id="1340428"/>
    <lineage>
        <taxon>Eukaryota</taxon>
        <taxon>Fungi</taxon>
        <taxon>Dikarya</taxon>
        <taxon>Ascomycota</taxon>
        <taxon>Pezizomycotina</taxon>
        <taxon>Dothideomycetes</taxon>
        <taxon>Pleosporomycetidae</taxon>
        <taxon>Pleosporales</taxon>
        <taxon>Sporormiaceae</taxon>
        <taxon>Sporormia</taxon>
    </lineage>
</organism>
<keyword evidence="1" id="KW-0175">Coiled coil</keyword>
<dbReference type="GO" id="GO:0003959">
    <property type="term" value="F:NADPH dehydrogenase activity"/>
    <property type="evidence" value="ECO:0007669"/>
    <property type="project" value="InterPro"/>
</dbReference>
<feature type="domain" description="NADH:flavin oxidoreductase/NADH oxidase N-terminal" evidence="3">
    <location>
        <begin position="44"/>
        <end position="396"/>
    </location>
</feature>
<evidence type="ECO:0000256" key="1">
    <source>
        <dbReference type="SAM" id="Coils"/>
    </source>
</evidence>
<feature type="region of interest" description="Disordered" evidence="2">
    <location>
        <begin position="179"/>
        <end position="202"/>
    </location>
</feature>
<dbReference type="Pfam" id="PF00724">
    <property type="entry name" value="Oxidored_FMN"/>
    <property type="match status" value="1"/>
</dbReference>
<sequence length="465" mass="50732">MPPTHPYNHNVGVPDIPFYTPKHTVSPGVPVVQKSKDGKPVPRLFTPLTIRSKTLKNRILVAPMCQFSCAAEGDKKGSLTDYHLATLGHYALKGASLVMIEATGVQSNGRISPNCPGLWSDAQIPALRRISTFIQSQGALSAIQLAHAGRKASTAATWLTSSAPGRKVSLRATEDVGGWPENVVGPMGGDEQSWDGKGSESADGGFWAPRALSTDEVRQLVKDWAAAAKRAVHAGIDVIEIHAAHGYLIGQFLSPVTNQRTDQYGGSFENRVRLLLEIVQAIREVIPKDMPLFVRISATEWLEQTEVGKRFGSWDLESSVRLAKLLPALGVDLLDVSSGGNHPQQTVNAFASKDYQTRMAAKIRAELKKDGLDMLIGAVGLITEAEQARDILEEGAKSAEAEIEKEAKAALQMTEARDGKEPMADVILVARQFMREPEWVLRVAWRLGVEVAWPSQFLRVRFPKL</sequence>
<dbReference type="Proteomes" id="UP000799440">
    <property type="component" value="Unassembled WGS sequence"/>
</dbReference>
<evidence type="ECO:0000313" key="5">
    <source>
        <dbReference type="Proteomes" id="UP000799440"/>
    </source>
</evidence>
<evidence type="ECO:0000313" key="4">
    <source>
        <dbReference type="EMBL" id="KAF2747413.1"/>
    </source>
</evidence>
<name>A0A6A6VBC0_9PLEO</name>
<protein>
    <submittedName>
        <fullName evidence="4">NADH oxidase</fullName>
    </submittedName>
</protein>
<feature type="coiled-coil region" evidence="1">
    <location>
        <begin position="382"/>
        <end position="416"/>
    </location>
</feature>
<dbReference type="InterPro" id="IPR001155">
    <property type="entry name" value="OxRdtase_FMN_N"/>
</dbReference>
<keyword evidence="5" id="KW-1185">Reference proteome</keyword>
<dbReference type="InterPro" id="IPR013785">
    <property type="entry name" value="Aldolase_TIM"/>
</dbReference>
<evidence type="ECO:0000259" key="3">
    <source>
        <dbReference type="Pfam" id="PF00724"/>
    </source>
</evidence>
<dbReference type="InterPro" id="IPR044152">
    <property type="entry name" value="YqjM-like"/>
</dbReference>
<dbReference type="EMBL" id="MU006573">
    <property type="protein sequence ID" value="KAF2747413.1"/>
    <property type="molecule type" value="Genomic_DNA"/>
</dbReference>
<gene>
    <name evidence="4" type="ORF">M011DRAFT_467911</name>
</gene>
<dbReference type="CDD" id="cd02932">
    <property type="entry name" value="OYE_YqiM_FMN"/>
    <property type="match status" value="1"/>
</dbReference>
<dbReference type="GO" id="GO:0050661">
    <property type="term" value="F:NADP binding"/>
    <property type="evidence" value="ECO:0007669"/>
    <property type="project" value="InterPro"/>
</dbReference>
<dbReference type="GO" id="GO:0010181">
    <property type="term" value="F:FMN binding"/>
    <property type="evidence" value="ECO:0007669"/>
    <property type="project" value="InterPro"/>
</dbReference>
<accession>A0A6A6VBC0</accession>
<dbReference type="Gene3D" id="3.20.20.70">
    <property type="entry name" value="Aldolase class I"/>
    <property type="match status" value="1"/>
</dbReference>
<dbReference type="PANTHER" id="PTHR43303">
    <property type="entry name" value="NADPH DEHYDROGENASE C23G7.10C-RELATED"/>
    <property type="match status" value="1"/>
</dbReference>
<dbReference type="PANTHER" id="PTHR43303:SF2">
    <property type="entry name" value="INDOLEAMINE 2,3-DIOXYGENASE PYRROLE 2,3-DIOXYGENASE (AFU_ORTHOLOGUE AFUA_5G01450"/>
    <property type="match status" value="1"/>
</dbReference>
<proteinExistence type="predicted"/>
<evidence type="ECO:0000256" key="2">
    <source>
        <dbReference type="SAM" id="MobiDB-lite"/>
    </source>
</evidence>
<dbReference type="SUPFAM" id="SSF51395">
    <property type="entry name" value="FMN-linked oxidoreductases"/>
    <property type="match status" value="1"/>
</dbReference>
<reference evidence="4" key="1">
    <citation type="journal article" date="2020" name="Stud. Mycol.">
        <title>101 Dothideomycetes genomes: a test case for predicting lifestyles and emergence of pathogens.</title>
        <authorList>
            <person name="Haridas S."/>
            <person name="Albert R."/>
            <person name="Binder M."/>
            <person name="Bloem J."/>
            <person name="Labutti K."/>
            <person name="Salamov A."/>
            <person name="Andreopoulos B."/>
            <person name="Baker S."/>
            <person name="Barry K."/>
            <person name="Bills G."/>
            <person name="Bluhm B."/>
            <person name="Cannon C."/>
            <person name="Castanera R."/>
            <person name="Culley D."/>
            <person name="Daum C."/>
            <person name="Ezra D."/>
            <person name="Gonzalez J."/>
            <person name="Henrissat B."/>
            <person name="Kuo A."/>
            <person name="Liang C."/>
            <person name="Lipzen A."/>
            <person name="Lutzoni F."/>
            <person name="Magnuson J."/>
            <person name="Mondo S."/>
            <person name="Nolan M."/>
            <person name="Ohm R."/>
            <person name="Pangilinan J."/>
            <person name="Park H.-J."/>
            <person name="Ramirez L."/>
            <person name="Alfaro M."/>
            <person name="Sun H."/>
            <person name="Tritt A."/>
            <person name="Yoshinaga Y."/>
            <person name="Zwiers L.-H."/>
            <person name="Turgeon B."/>
            <person name="Goodwin S."/>
            <person name="Spatafora J."/>
            <person name="Crous P."/>
            <person name="Grigoriev I."/>
        </authorList>
    </citation>
    <scope>NUCLEOTIDE SEQUENCE</scope>
    <source>
        <strain evidence="4">CBS 119925</strain>
    </source>
</reference>
<dbReference type="AlphaFoldDB" id="A0A6A6VBC0"/>